<keyword evidence="2" id="KW-0732">Signal</keyword>
<evidence type="ECO:0000313" key="4">
    <source>
        <dbReference type="Proteomes" id="UP001597480"/>
    </source>
</evidence>
<evidence type="ECO:0000256" key="1">
    <source>
        <dbReference type="SAM" id="Coils"/>
    </source>
</evidence>
<name>A0ABW5NU55_9FLAO</name>
<evidence type="ECO:0000256" key="2">
    <source>
        <dbReference type="SAM" id="SignalP"/>
    </source>
</evidence>
<comment type="caution">
    <text evidence="3">The sequence shown here is derived from an EMBL/GenBank/DDBJ whole genome shotgun (WGS) entry which is preliminary data.</text>
</comment>
<dbReference type="Proteomes" id="UP001597480">
    <property type="component" value="Unassembled WGS sequence"/>
</dbReference>
<keyword evidence="1" id="KW-0175">Coiled coil</keyword>
<keyword evidence="4" id="KW-1185">Reference proteome</keyword>
<sequence>MKTKKLFAGLVLAGGIIAANAQNVISSSTVTSGGSGAGVMGGTGSTFYGSSAGISATSTANTFIGYRAGFNTTSGSANTFVGYNVGTANSTGTTNVIVGSGNNTTGSYNTFLGNTSTSNTSGNDNVFIGNIVATSNTSGSGNIYIGKYCASGTGVNGSFNLSIGYAAGNNNTGSNNVFIGKGAGTNSVGSDLLFIDNTSTSTPLIWGNFAADQLKLNGKVGIGGVTTFPATAGSINVNNYKLFVNGGVLATEVRVATSWADYVFEDTYPLLSLKEVECFIDKNGHLPNVPSAKQVETDGISIGEMAKIQQEKIEELTLYLIQQQKEIDELKAQMKQILAKQ</sequence>
<evidence type="ECO:0000313" key="3">
    <source>
        <dbReference type="EMBL" id="MFD2602541.1"/>
    </source>
</evidence>
<feature type="chain" id="PRO_5047542017" description="TMF family protein" evidence="2">
    <location>
        <begin position="22"/>
        <end position="341"/>
    </location>
</feature>
<feature type="coiled-coil region" evidence="1">
    <location>
        <begin position="313"/>
        <end position="340"/>
    </location>
</feature>
<accession>A0ABW5NU55</accession>
<dbReference type="RefSeq" id="WP_379820966.1">
    <property type="nucleotide sequence ID" value="NZ_JBHUMD010000025.1"/>
</dbReference>
<evidence type="ECO:0008006" key="5">
    <source>
        <dbReference type="Google" id="ProtNLM"/>
    </source>
</evidence>
<protein>
    <recommendedName>
        <fullName evidence="5">TMF family protein</fullName>
    </recommendedName>
</protein>
<reference evidence="4" key="1">
    <citation type="journal article" date="2019" name="Int. J. Syst. Evol. Microbiol.">
        <title>The Global Catalogue of Microorganisms (GCM) 10K type strain sequencing project: providing services to taxonomists for standard genome sequencing and annotation.</title>
        <authorList>
            <consortium name="The Broad Institute Genomics Platform"/>
            <consortium name="The Broad Institute Genome Sequencing Center for Infectious Disease"/>
            <person name="Wu L."/>
            <person name="Ma J."/>
        </authorList>
    </citation>
    <scope>NUCLEOTIDE SEQUENCE [LARGE SCALE GENOMIC DNA]</scope>
    <source>
        <strain evidence="4">KCTC 42107</strain>
    </source>
</reference>
<dbReference type="EMBL" id="JBHUMD010000025">
    <property type="protein sequence ID" value="MFD2602541.1"/>
    <property type="molecule type" value="Genomic_DNA"/>
</dbReference>
<organism evidence="3 4">
    <name type="scientific">Flavobacterium suzhouense</name>
    <dbReference type="NCBI Taxonomy" id="1529638"/>
    <lineage>
        <taxon>Bacteria</taxon>
        <taxon>Pseudomonadati</taxon>
        <taxon>Bacteroidota</taxon>
        <taxon>Flavobacteriia</taxon>
        <taxon>Flavobacteriales</taxon>
        <taxon>Flavobacteriaceae</taxon>
        <taxon>Flavobacterium</taxon>
    </lineage>
</organism>
<feature type="signal peptide" evidence="2">
    <location>
        <begin position="1"/>
        <end position="21"/>
    </location>
</feature>
<gene>
    <name evidence="3" type="ORF">ACFSR3_10780</name>
</gene>
<proteinExistence type="predicted"/>